<reference evidence="2 3" key="1">
    <citation type="submission" date="2023-07" db="EMBL/GenBank/DDBJ databases">
        <title>Sorghum-associated microbial communities from plants grown in Nebraska, USA.</title>
        <authorList>
            <person name="Schachtman D."/>
        </authorList>
    </citation>
    <scope>NUCLEOTIDE SEQUENCE [LARGE SCALE GENOMIC DNA]</scope>
    <source>
        <strain evidence="2 3">DS1316</strain>
    </source>
</reference>
<protein>
    <recommendedName>
        <fullName evidence="4">Ribbon-helix-helix protein, copG family</fullName>
    </recommendedName>
</protein>
<evidence type="ECO:0008006" key="4">
    <source>
        <dbReference type="Google" id="ProtNLM"/>
    </source>
</evidence>
<evidence type="ECO:0000313" key="3">
    <source>
        <dbReference type="Proteomes" id="UP001264340"/>
    </source>
</evidence>
<feature type="compositionally biased region" description="Low complexity" evidence="1">
    <location>
        <begin position="1"/>
        <end position="12"/>
    </location>
</feature>
<evidence type="ECO:0000313" key="2">
    <source>
        <dbReference type="EMBL" id="MDR6412877.1"/>
    </source>
</evidence>
<sequence length="86" mass="9918">MALTTAQRQAAYRARRATAGESGNGDRRLDMWMSTEADLALARLARRYAMTKRQMLERLITRADDAIVRRLEPSSPQWDAYFIAER</sequence>
<accession>A0ABU1M1T7</accession>
<dbReference type="RefSeq" id="WP_310127213.1">
    <property type="nucleotide sequence ID" value="NZ_JAVDQV010000020.1"/>
</dbReference>
<name>A0ABU1M1T7_9BURK</name>
<dbReference type="EMBL" id="JAVDRP010000026">
    <property type="protein sequence ID" value="MDR6412877.1"/>
    <property type="molecule type" value="Genomic_DNA"/>
</dbReference>
<dbReference type="Proteomes" id="UP001264340">
    <property type="component" value="Unassembled WGS sequence"/>
</dbReference>
<evidence type="ECO:0000256" key="1">
    <source>
        <dbReference type="SAM" id="MobiDB-lite"/>
    </source>
</evidence>
<proteinExistence type="predicted"/>
<feature type="region of interest" description="Disordered" evidence="1">
    <location>
        <begin position="1"/>
        <end position="27"/>
    </location>
</feature>
<comment type="caution">
    <text evidence="2">The sequence shown here is derived from an EMBL/GenBank/DDBJ whole genome shotgun (WGS) entry which is preliminary data.</text>
</comment>
<gene>
    <name evidence="2" type="ORF">J2804_006313</name>
</gene>
<organism evidence="2 3">
    <name type="scientific">Paraburkholderia terricola</name>
    <dbReference type="NCBI Taxonomy" id="169427"/>
    <lineage>
        <taxon>Bacteria</taxon>
        <taxon>Pseudomonadati</taxon>
        <taxon>Pseudomonadota</taxon>
        <taxon>Betaproteobacteria</taxon>
        <taxon>Burkholderiales</taxon>
        <taxon>Burkholderiaceae</taxon>
        <taxon>Paraburkholderia</taxon>
    </lineage>
</organism>
<keyword evidence="3" id="KW-1185">Reference proteome</keyword>